<dbReference type="SUPFAM" id="SSF51735">
    <property type="entry name" value="NAD(P)-binding Rossmann-fold domains"/>
    <property type="match status" value="1"/>
</dbReference>
<feature type="domain" description="Enoyl reductase (ER)" evidence="7">
    <location>
        <begin position="12"/>
        <end position="356"/>
    </location>
</feature>
<keyword evidence="3 6" id="KW-0479">Metal-binding</keyword>
<dbReference type="Pfam" id="PF08240">
    <property type="entry name" value="ADH_N"/>
    <property type="match status" value="1"/>
</dbReference>
<dbReference type="PANTHER" id="PTHR43350">
    <property type="entry name" value="NAD-DEPENDENT ALCOHOL DEHYDROGENASE"/>
    <property type="match status" value="1"/>
</dbReference>
<reference evidence="8 9" key="1">
    <citation type="submission" date="2020-12" db="EMBL/GenBank/DDBJ databases">
        <authorList>
            <person name="Shan Y."/>
        </authorList>
    </citation>
    <scope>NUCLEOTIDE SEQUENCE [LARGE SCALE GENOMIC DNA]</scope>
    <source>
        <strain evidence="9">csc3.9</strain>
    </source>
</reference>
<evidence type="ECO:0000313" key="8">
    <source>
        <dbReference type="EMBL" id="QQD18451.1"/>
    </source>
</evidence>
<proteinExistence type="inferred from homology"/>
<dbReference type="InterPro" id="IPR013154">
    <property type="entry name" value="ADH-like_N"/>
</dbReference>
<keyword evidence="5" id="KW-0560">Oxidoreductase</keyword>
<evidence type="ECO:0000313" key="9">
    <source>
        <dbReference type="Proteomes" id="UP000596063"/>
    </source>
</evidence>
<dbReference type="GO" id="GO:0016616">
    <property type="term" value="F:oxidoreductase activity, acting on the CH-OH group of donors, NAD or NADP as acceptor"/>
    <property type="evidence" value="ECO:0007669"/>
    <property type="project" value="UniProtKB-ARBA"/>
</dbReference>
<dbReference type="InterPro" id="IPR011032">
    <property type="entry name" value="GroES-like_sf"/>
</dbReference>
<comment type="similarity">
    <text evidence="2 6">Belongs to the zinc-containing alcohol dehydrogenase family.</text>
</comment>
<dbReference type="PANTHER" id="PTHR43350:SF21">
    <property type="entry name" value="S-NITROSOMYCOTHIOL REDUCTASE MSCR"/>
    <property type="match status" value="1"/>
</dbReference>
<evidence type="ECO:0000256" key="2">
    <source>
        <dbReference type="ARBA" id="ARBA00008072"/>
    </source>
</evidence>
<dbReference type="EMBL" id="CP066167">
    <property type="protein sequence ID" value="QQD18451.1"/>
    <property type="molecule type" value="Genomic_DNA"/>
</dbReference>
<evidence type="ECO:0000256" key="4">
    <source>
        <dbReference type="ARBA" id="ARBA00022833"/>
    </source>
</evidence>
<evidence type="ECO:0000256" key="6">
    <source>
        <dbReference type="RuleBase" id="RU361277"/>
    </source>
</evidence>
<dbReference type="Gene3D" id="3.90.180.10">
    <property type="entry name" value="Medium-chain alcohol dehydrogenases, catalytic domain"/>
    <property type="match status" value="1"/>
</dbReference>
<dbReference type="CDD" id="cd08278">
    <property type="entry name" value="benzyl_alcohol_DH"/>
    <property type="match status" value="1"/>
</dbReference>
<dbReference type="Proteomes" id="UP000596063">
    <property type="component" value="Chromosome"/>
</dbReference>
<dbReference type="InterPro" id="IPR002328">
    <property type="entry name" value="ADH_Zn_CS"/>
</dbReference>
<evidence type="ECO:0000259" key="7">
    <source>
        <dbReference type="SMART" id="SM00829"/>
    </source>
</evidence>
<dbReference type="SMART" id="SM00829">
    <property type="entry name" value="PKS_ER"/>
    <property type="match status" value="1"/>
</dbReference>
<dbReference type="InterPro" id="IPR036291">
    <property type="entry name" value="NAD(P)-bd_dom_sf"/>
</dbReference>
<comment type="cofactor">
    <cofactor evidence="1 6">
        <name>Zn(2+)</name>
        <dbReference type="ChEBI" id="CHEBI:29105"/>
    </cofactor>
</comment>
<dbReference type="PROSITE" id="PS00059">
    <property type="entry name" value="ADH_ZINC"/>
    <property type="match status" value="1"/>
</dbReference>
<gene>
    <name evidence="8" type="ORF">I6N98_00820</name>
</gene>
<keyword evidence="4 6" id="KW-0862">Zinc</keyword>
<evidence type="ECO:0000256" key="1">
    <source>
        <dbReference type="ARBA" id="ARBA00001947"/>
    </source>
</evidence>
<dbReference type="Gene3D" id="3.40.50.720">
    <property type="entry name" value="NAD(P)-binding Rossmann-like Domain"/>
    <property type="match status" value="1"/>
</dbReference>
<dbReference type="Pfam" id="PF00107">
    <property type="entry name" value="ADH_zinc_N"/>
    <property type="match status" value="1"/>
</dbReference>
<dbReference type="SUPFAM" id="SSF50129">
    <property type="entry name" value="GroES-like"/>
    <property type="match status" value="1"/>
</dbReference>
<dbReference type="AlphaFoldDB" id="A0A7T4R107"/>
<sequence>MKINAAIAEAPDTPFRISECELAAPGEGELLLRVEACGICHTDIAAKQQAMPVSLPAVLGHEGVGTILELGPGVTDYAPGDRVVVSFGSCGQCRNCQNDAPGYCDFGMVYMTGNRPDGRQSLSYQGAPVTGHFFAQSSMASHAVVSSRNAVKLSADFPAEIAAPLACGVQTGAGTVLIALNAQPGSSIAIAGCGTVGLSAVMAARIAGCESIVAIDVVAERLELAKELGATRTVLSKPGMAEELLESGGVDYAFDTTGIHSVAIELFNALKARGTLVCAGIAKPGDTLNLDMNALMASGKHVRGVIEGDAVPGQFIPELIAYYHAGKLPVDKIIRTYPFEFINQAIDDTHSGKVVKPVLMMSAEQGE</sequence>
<dbReference type="GO" id="GO:0008270">
    <property type="term" value="F:zinc ion binding"/>
    <property type="evidence" value="ECO:0007669"/>
    <property type="project" value="InterPro"/>
</dbReference>
<organism evidence="8 9">
    <name type="scientific">Spongiibacter nanhainus</name>
    <dbReference type="NCBI Taxonomy" id="2794344"/>
    <lineage>
        <taxon>Bacteria</taxon>
        <taxon>Pseudomonadati</taxon>
        <taxon>Pseudomonadota</taxon>
        <taxon>Gammaproteobacteria</taxon>
        <taxon>Cellvibrionales</taxon>
        <taxon>Spongiibacteraceae</taxon>
        <taxon>Spongiibacter</taxon>
    </lineage>
</organism>
<keyword evidence="9" id="KW-1185">Reference proteome</keyword>
<dbReference type="InterPro" id="IPR013149">
    <property type="entry name" value="ADH-like_C"/>
</dbReference>
<evidence type="ECO:0000256" key="3">
    <source>
        <dbReference type="ARBA" id="ARBA00022723"/>
    </source>
</evidence>
<accession>A0A7T4R107</accession>
<evidence type="ECO:0000256" key="5">
    <source>
        <dbReference type="ARBA" id="ARBA00023002"/>
    </source>
</evidence>
<name>A0A7T4R107_9GAMM</name>
<dbReference type="RefSeq" id="WP_198569942.1">
    <property type="nucleotide sequence ID" value="NZ_CP066167.1"/>
</dbReference>
<protein>
    <submittedName>
        <fullName evidence="8">NAD(P)-dependent alcohol dehydrogenase</fullName>
    </submittedName>
</protein>
<dbReference type="InterPro" id="IPR020843">
    <property type="entry name" value="ER"/>
</dbReference>
<dbReference type="KEGG" id="snan:I6N98_00820"/>